<reference evidence="2" key="1">
    <citation type="submission" date="2019-08" db="EMBL/GenBank/DDBJ databases">
        <authorList>
            <person name="Kucharzyk K."/>
            <person name="Murdoch R.W."/>
            <person name="Higgins S."/>
            <person name="Loffler F."/>
        </authorList>
    </citation>
    <scope>NUCLEOTIDE SEQUENCE</scope>
</reference>
<sequence>MPGLTKTTFAKSLIKGILLTALAKATEVFSRIIKVKILATNPHIGFLYFILLFLRAFSLPL</sequence>
<evidence type="ECO:0000256" key="1">
    <source>
        <dbReference type="SAM" id="Phobius"/>
    </source>
</evidence>
<protein>
    <submittedName>
        <fullName evidence="2">Uncharacterized protein</fullName>
    </submittedName>
</protein>
<keyword evidence="1" id="KW-0812">Transmembrane</keyword>
<dbReference type="AlphaFoldDB" id="A0A644YTK7"/>
<organism evidence="2">
    <name type="scientific">bioreactor metagenome</name>
    <dbReference type="NCBI Taxonomy" id="1076179"/>
    <lineage>
        <taxon>unclassified sequences</taxon>
        <taxon>metagenomes</taxon>
        <taxon>ecological metagenomes</taxon>
    </lineage>
</organism>
<name>A0A644YTK7_9ZZZZ</name>
<proteinExistence type="predicted"/>
<feature type="transmembrane region" description="Helical" evidence="1">
    <location>
        <begin position="37"/>
        <end position="57"/>
    </location>
</feature>
<keyword evidence="1" id="KW-1133">Transmembrane helix</keyword>
<dbReference type="EMBL" id="VSSQ01006194">
    <property type="protein sequence ID" value="MPM31846.1"/>
    <property type="molecule type" value="Genomic_DNA"/>
</dbReference>
<accession>A0A644YTK7</accession>
<gene>
    <name evidence="2" type="ORF">SDC9_78403</name>
</gene>
<evidence type="ECO:0000313" key="2">
    <source>
        <dbReference type="EMBL" id="MPM31846.1"/>
    </source>
</evidence>
<keyword evidence="1" id="KW-0472">Membrane</keyword>
<comment type="caution">
    <text evidence="2">The sequence shown here is derived from an EMBL/GenBank/DDBJ whole genome shotgun (WGS) entry which is preliminary data.</text>
</comment>